<sequence length="217" mass="24020">MKNSYFRTAAMSLVTGIFAGTLIFSTASAASPGAQVAPPPRTEAPYPTQIKPVALEKGRLILPERPKLSAPDVLARNLSENFYEETYVYNLKGFFLSIDLGFIRFEEQRSGGYAQISDHNFRDLARTFSQTYTPIPFKTMKIQTLGTTKYAQFPTKGGRNCVVFSRVFGKNRGPKLTSAVMMGVLCDINGSPDDLLGKLVSFYIEKITLREKAPPAK</sequence>
<dbReference type="AlphaFoldDB" id="A0A4V2UP12"/>
<dbReference type="RefSeq" id="WP_132938115.1">
    <property type="nucleotide sequence ID" value="NZ_CP119676.1"/>
</dbReference>
<dbReference type="EMBL" id="SLZW01000002">
    <property type="protein sequence ID" value="TCS64151.1"/>
    <property type="molecule type" value="Genomic_DNA"/>
</dbReference>
<proteinExistence type="predicted"/>
<feature type="chain" id="PRO_5020832802" evidence="1">
    <location>
        <begin position="30"/>
        <end position="217"/>
    </location>
</feature>
<feature type="signal peptide" evidence="1">
    <location>
        <begin position="1"/>
        <end position="29"/>
    </location>
</feature>
<gene>
    <name evidence="2" type="ORF">EDD55_102193</name>
</gene>
<organism evidence="2 3">
    <name type="scientific">Varunaivibrio sulfuroxidans</name>
    <dbReference type="NCBI Taxonomy" id="1773489"/>
    <lineage>
        <taxon>Bacteria</taxon>
        <taxon>Pseudomonadati</taxon>
        <taxon>Pseudomonadota</taxon>
        <taxon>Alphaproteobacteria</taxon>
        <taxon>Rhodospirillales</taxon>
        <taxon>Magnetovibrionaceae</taxon>
        <taxon>Varunaivibrio</taxon>
    </lineage>
</organism>
<evidence type="ECO:0000313" key="2">
    <source>
        <dbReference type="EMBL" id="TCS64151.1"/>
    </source>
</evidence>
<protein>
    <submittedName>
        <fullName evidence="2">Uncharacterized protein</fullName>
    </submittedName>
</protein>
<evidence type="ECO:0000256" key="1">
    <source>
        <dbReference type="SAM" id="SignalP"/>
    </source>
</evidence>
<keyword evidence="1" id="KW-0732">Signal</keyword>
<dbReference type="Proteomes" id="UP000295304">
    <property type="component" value="Unassembled WGS sequence"/>
</dbReference>
<accession>A0A4V2UP12</accession>
<comment type="caution">
    <text evidence="2">The sequence shown here is derived from an EMBL/GenBank/DDBJ whole genome shotgun (WGS) entry which is preliminary data.</text>
</comment>
<reference evidence="2 3" key="1">
    <citation type="submission" date="2019-03" db="EMBL/GenBank/DDBJ databases">
        <title>Genomic Encyclopedia of Type Strains, Phase IV (KMG-IV): sequencing the most valuable type-strain genomes for metagenomic binning, comparative biology and taxonomic classification.</title>
        <authorList>
            <person name="Goeker M."/>
        </authorList>
    </citation>
    <scope>NUCLEOTIDE SEQUENCE [LARGE SCALE GENOMIC DNA]</scope>
    <source>
        <strain evidence="2 3">DSM 101688</strain>
    </source>
</reference>
<name>A0A4V2UP12_9PROT</name>
<evidence type="ECO:0000313" key="3">
    <source>
        <dbReference type="Proteomes" id="UP000295304"/>
    </source>
</evidence>
<keyword evidence="3" id="KW-1185">Reference proteome</keyword>